<protein>
    <recommendedName>
        <fullName evidence="3">Apea-like HEPN domain-containing protein</fullName>
    </recommendedName>
</protein>
<dbReference type="AlphaFoldDB" id="A0A917F777"/>
<reference evidence="1" key="2">
    <citation type="submission" date="2020-09" db="EMBL/GenBank/DDBJ databases">
        <authorList>
            <person name="Sun Q."/>
            <person name="Zhou Y."/>
        </authorList>
    </citation>
    <scope>NUCLEOTIDE SEQUENCE</scope>
    <source>
        <strain evidence="1">CGMCC 1.15254</strain>
    </source>
</reference>
<evidence type="ECO:0000313" key="1">
    <source>
        <dbReference type="EMBL" id="GGF57249.1"/>
    </source>
</evidence>
<proteinExistence type="predicted"/>
<accession>A0A917F777</accession>
<gene>
    <name evidence="1" type="ORF">GCM10011332_08350</name>
</gene>
<name>A0A917F777_9PROT</name>
<dbReference type="EMBL" id="BMHV01000005">
    <property type="protein sequence ID" value="GGF57249.1"/>
    <property type="molecule type" value="Genomic_DNA"/>
</dbReference>
<evidence type="ECO:0000313" key="2">
    <source>
        <dbReference type="Proteomes" id="UP000632498"/>
    </source>
</evidence>
<comment type="caution">
    <text evidence="1">The sequence shown here is derived from an EMBL/GenBank/DDBJ whole genome shotgun (WGS) entry which is preliminary data.</text>
</comment>
<dbReference type="Proteomes" id="UP000632498">
    <property type="component" value="Unassembled WGS sequence"/>
</dbReference>
<reference evidence="1" key="1">
    <citation type="journal article" date="2014" name="Int. J. Syst. Evol. Microbiol.">
        <title>Complete genome sequence of Corynebacterium casei LMG S-19264T (=DSM 44701T), isolated from a smear-ripened cheese.</title>
        <authorList>
            <consortium name="US DOE Joint Genome Institute (JGI-PGF)"/>
            <person name="Walter F."/>
            <person name="Albersmeier A."/>
            <person name="Kalinowski J."/>
            <person name="Ruckert C."/>
        </authorList>
    </citation>
    <scope>NUCLEOTIDE SEQUENCE</scope>
    <source>
        <strain evidence="1">CGMCC 1.15254</strain>
    </source>
</reference>
<sequence length="427" mass="49032">MSSYHQDIQFLVSETLNYDPLGDKNVSLIDRMLFPAPTGGSYSAPKSVRERLYALAEKSLQNTPKLKGKMTINEFAEYLRPEIARIIYNKAIPDKDTVTKLLQRVRKKAVNDLKTLTHYFPCSLASDSRQMEFSIGPVTFTSQKKWQEFISSEKHDNKDKYFDEARKYYSKFKWIASVDIEECSAQISEERAKKALEISLEALSAVFSSQGSEGLSFQNLIHSPIKTHRLIKEKGKEFNASTQISWKGHHLSENWFSEITQHGFNLYLQAVGDIVSEQVKNNVTDLMRRYIDALHWYGEGIREKDAGVKIIKLTSAIETLVFTKPHDSAKTRTFKERSSSLIAFKNPQEYRNLKKKFNQMYDARSGVIHGRIKYGTIKWATAHEYEGLCRSVLFQAIQYYQSIGFNTAENLEDEFNFLVETVSKAAA</sequence>
<keyword evidence="2" id="KW-1185">Reference proteome</keyword>
<evidence type="ECO:0008006" key="3">
    <source>
        <dbReference type="Google" id="ProtNLM"/>
    </source>
</evidence>
<organism evidence="1 2">
    <name type="scientific">Terasakiella brassicae</name>
    <dbReference type="NCBI Taxonomy" id="1634917"/>
    <lineage>
        <taxon>Bacteria</taxon>
        <taxon>Pseudomonadati</taxon>
        <taxon>Pseudomonadota</taxon>
        <taxon>Alphaproteobacteria</taxon>
        <taxon>Rhodospirillales</taxon>
        <taxon>Terasakiellaceae</taxon>
        <taxon>Terasakiella</taxon>
    </lineage>
</organism>